<sequence>MMGAIPIPLGEERNSILPSVATGHQSEKREEMGRRCKLGVTDTPSKLLWLAQANLHINRRYGEQAKAS</sequence>
<gene>
    <name evidence="1" type="ORF">KDH_61310</name>
</gene>
<dbReference type="EMBL" id="BSRI01000002">
    <property type="protein sequence ID" value="GLV59304.1"/>
    <property type="molecule type" value="Genomic_DNA"/>
</dbReference>
<reference evidence="1 2" key="1">
    <citation type="submission" date="2023-02" db="EMBL/GenBank/DDBJ databases">
        <title>Dictyobacter halimunensis sp. nov., a new member of the class Ktedonobacteria from forest soil in a geothermal area.</title>
        <authorList>
            <person name="Rachmania M.K."/>
            <person name="Ningsih F."/>
            <person name="Sakai Y."/>
            <person name="Yabe S."/>
            <person name="Yokota A."/>
            <person name="Sjamsuridzal W."/>
        </authorList>
    </citation>
    <scope>NUCLEOTIDE SEQUENCE [LARGE SCALE GENOMIC DNA]</scope>
    <source>
        <strain evidence="1 2">S3.2.2.5</strain>
    </source>
</reference>
<keyword evidence="2" id="KW-1185">Reference proteome</keyword>
<comment type="caution">
    <text evidence="1">The sequence shown here is derived from an EMBL/GenBank/DDBJ whole genome shotgun (WGS) entry which is preliminary data.</text>
</comment>
<accession>A0ABQ6G3U1</accession>
<evidence type="ECO:0000313" key="1">
    <source>
        <dbReference type="EMBL" id="GLV59304.1"/>
    </source>
</evidence>
<protein>
    <recommendedName>
        <fullName evidence="3">Transposase DDE domain-containing protein</fullName>
    </recommendedName>
</protein>
<evidence type="ECO:0000313" key="2">
    <source>
        <dbReference type="Proteomes" id="UP001344906"/>
    </source>
</evidence>
<organism evidence="1 2">
    <name type="scientific">Dictyobacter halimunensis</name>
    <dbReference type="NCBI Taxonomy" id="3026934"/>
    <lineage>
        <taxon>Bacteria</taxon>
        <taxon>Bacillati</taxon>
        <taxon>Chloroflexota</taxon>
        <taxon>Ktedonobacteria</taxon>
        <taxon>Ktedonobacterales</taxon>
        <taxon>Dictyobacteraceae</taxon>
        <taxon>Dictyobacter</taxon>
    </lineage>
</organism>
<proteinExistence type="predicted"/>
<evidence type="ECO:0008006" key="3">
    <source>
        <dbReference type="Google" id="ProtNLM"/>
    </source>
</evidence>
<dbReference type="Proteomes" id="UP001344906">
    <property type="component" value="Unassembled WGS sequence"/>
</dbReference>
<name>A0ABQ6G3U1_9CHLR</name>